<evidence type="ECO:0000313" key="2">
    <source>
        <dbReference type="Proteomes" id="UP001145114"/>
    </source>
</evidence>
<reference evidence="1" key="1">
    <citation type="submission" date="2022-06" db="EMBL/GenBank/DDBJ databases">
        <title>Phylogenomic reconstructions and comparative analyses of Kickxellomycotina fungi.</title>
        <authorList>
            <person name="Reynolds N.K."/>
            <person name="Stajich J.E."/>
            <person name="Barry K."/>
            <person name="Grigoriev I.V."/>
            <person name="Crous P."/>
            <person name="Smith M.E."/>
        </authorList>
    </citation>
    <scope>NUCLEOTIDE SEQUENCE</scope>
    <source>
        <strain evidence="1">RSA 2271</strain>
    </source>
</reference>
<name>A0ACC1HBT2_9FUNG</name>
<accession>A0ACC1HBT2</accession>
<dbReference type="EMBL" id="JAMZIH010007307">
    <property type="protein sequence ID" value="KAJ1673158.1"/>
    <property type="molecule type" value="Genomic_DNA"/>
</dbReference>
<gene>
    <name evidence="1" type="ORF">EV182_005775</name>
</gene>
<dbReference type="Proteomes" id="UP001145114">
    <property type="component" value="Unassembled WGS sequence"/>
</dbReference>
<protein>
    <submittedName>
        <fullName evidence="1">Uncharacterized protein</fullName>
    </submittedName>
</protein>
<organism evidence="1 2">
    <name type="scientific">Spiromyces aspiralis</name>
    <dbReference type="NCBI Taxonomy" id="68401"/>
    <lineage>
        <taxon>Eukaryota</taxon>
        <taxon>Fungi</taxon>
        <taxon>Fungi incertae sedis</taxon>
        <taxon>Zoopagomycota</taxon>
        <taxon>Kickxellomycotina</taxon>
        <taxon>Kickxellomycetes</taxon>
        <taxon>Kickxellales</taxon>
        <taxon>Kickxellaceae</taxon>
        <taxon>Spiromyces</taxon>
    </lineage>
</organism>
<keyword evidence="2" id="KW-1185">Reference proteome</keyword>
<sequence length="55" mass="5964">MSVSVDSAQQQQQKQTMLVEDDDSEVLVDPTSLPEVAAKHPQPLENATSSEAEKP</sequence>
<comment type="caution">
    <text evidence="1">The sequence shown here is derived from an EMBL/GenBank/DDBJ whole genome shotgun (WGS) entry which is preliminary data.</text>
</comment>
<proteinExistence type="predicted"/>
<feature type="non-terminal residue" evidence="1">
    <location>
        <position position="55"/>
    </location>
</feature>
<evidence type="ECO:0000313" key="1">
    <source>
        <dbReference type="EMBL" id="KAJ1673158.1"/>
    </source>
</evidence>